<dbReference type="Gene3D" id="3.40.50.1820">
    <property type="entry name" value="alpha/beta hydrolase"/>
    <property type="match status" value="1"/>
</dbReference>
<dbReference type="SUPFAM" id="SSF53474">
    <property type="entry name" value="alpha/beta-Hydrolases"/>
    <property type="match status" value="1"/>
</dbReference>
<dbReference type="OrthoDB" id="9998495at2759"/>
<dbReference type="AlphaFoldDB" id="A0A5C3LWN3"/>
<dbReference type="PANTHER" id="PTHR34846:SF11">
    <property type="entry name" value="4-CARBOXYMUCONOLACTONE DECARBOXYLASE FAMILY PROTEIN (AFU_ORTHOLOGUE AFUA_6G11590)"/>
    <property type="match status" value="1"/>
</dbReference>
<dbReference type="Pfam" id="PF02627">
    <property type="entry name" value="CMD"/>
    <property type="match status" value="1"/>
</dbReference>
<feature type="domain" description="Carboxymuconolactone decarboxylase-like" evidence="1">
    <location>
        <begin position="47"/>
        <end position="112"/>
    </location>
</feature>
<name>A0A5C3LWN3_9AGAR</name>
<evidence type="ECO:0000313" key="3">
    <source>
        <dbReference type="EMBL" id="TFK36308.1"/>
    </source>
</evidence>
<evidence type="ECO:0000313" key="4">
    <source>
        <dbReference type="Proteomes" id="UP000308652"/>
    </source>
</evidence>
<dbReference type="Proteomes" id="UP000308652">
    <property type="component" value="Unassembled WGS sequence"/>
</dbReference>
<protein>
    <submittedName>
        <fullName evidence="3">Alpha/Beta hydrolase protein</fullName>
    </submittedName>
</protein>
<accession>A0A5C3LWN3</accession>
<gene>
    <name evidence="3" type="ORF">BDQ12DRAFT_634387</name>
</gene>
<evidence type="ECO:0000259" key="1">
    <source>
        <dbReference type="Pfam" id="PF02627"/>
    </source>
</evidence>
<dbReference type="Gene3D" id="1.20.1290.10">
    <property type="entry name" value="AhpD-like"/>
    <property type="match status" value="1"/>
</dbReference>
<organism evidence="3 4">
    <name type="scientific">Crucibulum laeve</name>
    <dbReference type="NCBI Taxonomy" id="68775"/>
    <lineage>
        <taxon>Eukaryota</taxon>
        <taxon>Fungi</taxon>
        <taxon>Dikarya</taxon>
        <taxon>Basidiomycota</taxon>
        <taxon>Agaricomycotina</taxon>
        <taxon>Agaricomycetes</taxon>
        <taxon>Agaricomycetidae</taxon>
        <taxon>Agaricales</taxon>
        <taxon>Agaricineae</taxon>
        <taxon>Nidulariaceae</taxon>
        <taxon>Crucibulum</taxon>
    </lineage>
</organism>
<dbReference type="InterPro" id="IPR029032">
    <property type="entry name" value="AhpD-like"/>
</dbReference>
<dbReference type="STRING" id="68775.A0A5C3LWN3"/>
<dbReference type="GO" id="GO:0051920">
    <property type="term" value="F:peroxiredoxin activity"/>
    <property type="evidence" value="ECO:0007669"/>
    <property type="project" value="InterPro"/>
</dbReference>
<feature type="domain" description="AB hydrolase-1" evidence="2">
    <location>
        <begin position="245"/>
        <end position="503"/>
    </location>
</feature>
<proteinExistence type="predicted"/>
<dbReference type="InterPro" id="IPR029058">
    <property type="entry name" value="AB_hydrolase_fold"/>
</dbReference>
<dbReference type="InterPro" id="IPR000073">
    <property type="entry name" value="AB_hydrolase_1"/>
</dbReference>
<dbReference type="GO" id="GO:0016787">
    <property type="term" value="F:hydrolase activity"/>
    <property type="evidence" value="ECO:0007669"/>
    <property type="project" value="UniProtKB-KW"/>
</dbReference>
<dbReference type="PANTHER" id="PTHR34846">
    <property type="entry name" value="4-CARBOXYMUCONOLACTONE DECARBOXYLASE FAMILY PROTEIN (AFU_ORTHOLOGUE AFUA_6G11590)"/>
    <property type="match status" value="1"/>
</dbReference>
<dbReference type="EMBL" id="ML213615">
    <property type="protein sequence ID" value="TFK36308.1"/>
    <property type="molecule type" value="Genomic_DNA"/>
</dbReference>
<dbReference type="InterPro" id="IPR003779">
    <property type="entry name" value="CMD-like"/>
</dbReference>
<feature type="non-terminal residue" evidence="3">
    <location>
        <position position="511"/>
    </location>
</feature>
<keyword evidence="4" id="KW-1185">Reference proteome</keyword>
<dbReference type="Pfam" id="PF12697">
    <property type="entry name" value="Abhydrolase_6"/>
    <property type="match status" value="1"/>
</dbReference>
<keyword evidence="3" id="KW-0378">Hydrolase</keyword>
<sequence length="511" mass="54829">MDNDYKSSRVIPGRYPPPGESAIADAIRGRRGARGLTPLDGALLHVPPIAEGWNTLLGAVRTKGKLPGDVREIMILRVAAINGAAFEWMQHEPVGRTHGLTTGQLYVVRDIDTPLPPSDGIMSSLQMSALLFADTSTRGIKVPGELIQTFKQTLAAWIRSSDKDAKDDEISSKVDDLYAEAALVTASYNMVSRFLVATDVAGLSDEQVAWPVDRKEHFVKIPSPGHTIHAVTLITSPDAPWIVFANSLLTDLSMWSYFIPYLLSSPFGKSYNILLHSQRGHGKSTLPNSTPQTTIPALATDIRELLSELSISTPVHTVIGVSQGGAAALAFAALYGAQGASSIVVCDTGAKTPEGNKAAWEERITLVAAENQSAEGMKVLGRVTIPRWFPAASRVVARGRSEWIHGMIEGTPVEGFEAGARALGDYDLFSFSINGGQTEQLLESDIGQVLLVAGELDGGGKVGAGLMALGERWNAVRGEKKQVTYASIPGAGHLPMIDETEKFWEVVGKWL</sequence>
<reference evidence="3 4" key="1">
    <citation type="journal article" date="2019" name="Nat. Ecol. Evol.">
        <title>Megaphylogeny resolves global patterns of mushroom evolution.</title>
        <authorList>
            <person name="Varga T."/>
            <person name="Krizsan K."/>
            <person name="Foldi C."/>
            <person name="Dima B."/>
            <person name="Sanchez-Garcia M."/>
            <person name="Sanchez-Ramirez S."/>
            <person name="Szollosi G.J."/>
            <person name="Szarkandi J.G."/>
            <person name="Papp V."/>
            <person name="Albert L."/>
            <person name="Andreopoulos W."/>
            <person name="Angelini C."/>
            <person name="Antonin V."/>
            <person name="Barry K.W."/>
            <person name="Bougher N.L."/>
            <person name="Buchanan P."/>
            <person name="Buyck B."/>
            <person name="Bense V."/>
            <person name="Catcheside P."/>
            <person name="Chovatia M."/>
            <person name="Cooper J."/>
            <person name="Damon W."/>
            <person name="Desjardin D."/>
            <person name="Finy P."/>
            <person name="Geml J."/>
            <person name="Haridas S."/>
            <person name="Hughes K."/>
            <person name="Justo A."/>
            <person name="Karasinski D."/>
            <person name="Kautmanova I."/>
            <person name="Kiss B."/>
            <person name="Kocsube S."/>
            <person name="Kotiranta H."/>
            <person name="LaButti K.M."/>
            <person name="Lechner B.E."/>
            <person name="Liimatainen K."/>
            <person name="Lipzen A."/>
            <person name="Lukacs Z."/>
            <person name="Mihaltcheva S."/>
            <person name="Morgado L.N."/>
            <person name="Niskanen T."/>
            <person name="Noordeloos M.E."/>
            <person name="Ohm R.A."/>
            <person name="Ortiz-Santana B."/>
            <person name="Ovrebo C."/>
            <person name="Racz N."/>
            <person name="Riley R."/>
            <person name="Savchenko A."/>
            <person name="Shiryaev A."/>
            <person name="Soop K."/>
            <person name="Spirin V."/>
            <person name="Szebenyi C."/>
            <person name="Tomsovsky M."/>
            <person name="Tulloss R.E."/>
            <person name="Uehling J."/>
            <person name="Grigoriev I.V."/>
            <person name="Vagvolgyi C."/>
            <person name="Papp T."/>
            <person name="Martin F.M."/>
            <person name="Miettinen O."/>
            <person name="Hibbett D.S."/>
            <person name="Nagy L.G."/>
        </authorList>
    </citation>
    <scope>NUCLEOTIDE SEQUENCE [LARGE SCALE GENOMIC DNA]</scope>
    <source>
        <strain evidence="3 4">CBS 166.37</strain>
    </source>
</reference>
<dbReference type="SUPFAM" id="SSF69118">
    <property type="entry name" value="AhpD-like"/>
    <property type="match status" value="1"/>
</dbReference>
<evidence type="ECO:0000259" key="2">
    <source>
        <dbReference type="Pfam" id="PF12697"/>
    </source>
</evidence>